<sequence length="48" mass="5349">MAKAAAGKAIGRINLKNLDFCICCYLYKQSKVFSVLITENKQNLAIEI</sequence>
<dbReference type="Proteomes" id="UP000236527">
    <property type="component" value="Unassembled WGS sequence"/>
</dbReference>
<dbReference type="AlphaFoldDB" id="A0A2H6LIS9"/>
<protein>
    <submittedName>
        <fullName evidence="1">DNA ligase</fullName>
    </submittedName>
</protein>
<comment type="caution">
    <text evidence="1">The sequence shown here is derived from an EMBL/GenBank/DDBJ whole genome shotgun (WGS) entry which is preliminary data.</text>
</comment>
<gene>
    <name evidence="1" type="ORF">NCWK1_2877</name>
</gene>
<keyword evidence="2" id="KW-1185">Reference proteome</keyword>
<dbReference type="EMBL" id="BDGE01000045">
    <property type="protein sequence ID" value="GBE93117.1"/>
    <property type="molecule type" value="Genomic_DNA"/>
</dbReference>
<dbReference type="GO" id="GO:0016874">
    <property type="term" value="F:ligase activity"/>
    <property type="evidence" value="ECO:0007669"/>
    <property type="project" value="UniProtKB-KW"/>
</dbReference>
<accession>A0A2H6LIS9</accession>
<keyword evidence="1" id="KW-0436">Ligase</keyword>
<organism evidence="1 2">
    <name type="scientific">Nostoc cycadae WK-1</name>
    <dbReference type="NCBI Taxonomy" id="1861711"/>
    <lineage>
        <taxon>Bacteria</taxon>
        <taxon>Bacillati</taxon>
        <taxon>Cyanobacteriota</taxon>
        <taxon>Cyanophyceae</taxon>
        <taxon>Nostocales</taxon>
        <taxon>Nostocaceae</taxon>
        <taxon>Nostoc</taxon>
    </lineage>
</organism>
<proteinExistence type="predicted"/>
<evidence type="ECO:0000313" key="1">
    <source>
        <dbReference type="EMBL" id="GBE93117.1"/>
    </source>
</evidence>
<name>A0A2H6LIS9_9NOSO</name>
<reference evidence="2" key="1">
    <citation type="journal article" date="2018" name="Genome Announc.">
        <title>Draft Genome Sequence of the Nitrogen-Fixing and Hormogonia-Inducing Cyanobacterium Nostoc cycadae Strain WK-1, Isolated from the Coralloid Roots of Cycas revoluta.</title>
        <authorList>
            <person name="Kanesaki Y."/>
            <person name="Hirose M."/>
            <person name="Hirose Y."/>
            <person name="Fujisawa T."/>
            <person name="Nakamura Y."/>
            <person name="Watanabe S."/>
            <person name="Matsunaga S."/>
            <person name="Uchida H."/>
            <person name="Murakami A."/>
        </authorList>
    </citation>
    <scope>NUCLEOTIDE SEQUENCE [LARGE SCALE GENOMIC DNA]</scope>
    <source>
        <strain evidence="2">WK-1</strain>
    </source>
</reference>
<evidence type="ECO:0000313" key="2">
    <source>
        <dbReference type="Proteomes" id="UP000236527"/>
    </source>
</evidence>